<evidence type="ECO:0000313" key="1">
    <source>
        <dbReference type="EMBL" id="GFR33688.1"/>
    </source>
</evidence>
<evidence type="ECO:0000313" key="2">
    <source>
        <dbReference type="Proteomes" id="UP000887116"/>
    </source>
</evidence>
<comment type="caution">
    <text evidence="1">The sequence shown here is derived from an EMBL/GenBank/DDBJ whole genome shotgun (WGS) entry which is preliminary data.</text>
</comment>
<dbReference type="Proteomes" id="UP000887116">
    <property type="component" value="Unassembled WGS sequence"/>
</dbReference>
<gene>
    <name evidence="1" type="ORF">TNCT_8331</name>
</gene>
<keyword evidence="2" id="KW-1185">Reference proteome</keyword>
<sequence>MTSAKRDFFLHDCRYNPCHVTGPKNTVREYFLDSSFPPPTEKKTFEMSSSIKKLLDHAHLGWEKYPWLLRDNLGNRLRFIFLEEQRKTILGGSEEDKNPLGWFSNVMGLWFHHSCCCRMS</sequence>
<proteinExistence type="predicted"/>
<accession>A0A8X6I1R6</accession>
<organism evidence="1 2">
    <name type="scientific">Trichonephila clavata</name>
    <name type="common">Joro spider</name>
    <name type="synonym">Nephila clavata</name>
    <dbReference type="NCBI Taxonomy" id="2740835"/>
    <lineage>
        <taxon>Eukaryota</taxon>
        <taxon>Metazoa</taxon>
        <taxon>Ecdysozoa</taxon>
        <taxon>Arthropoda</taxon>
        <taxon>Chelicerata</taxon>
        <taxon>Arachnida</taxon>
        <taxon>Araneae</taxon>
        <taxon>Araneomorphae</taxon>
        <taxon>Entelegynae</taxon>
        <taxon>Araneoidea</taxon>
        <taxon>Nephilidae</taxon>
        <taxon>Trichonephila</taxon>
    </lineage>
</organism>
<dbReference type="EMBL" id="BMAO01009840">
    <property type="protein sequence ID" value="GFR33688.1"/>
    <property type="molecule type" value="Genomic_DNA"/>
</dbReference>
<dbReference type="AlphaFoldDB" id="A0A8X6I1R6"/>
<name>A0A8X6I1R6_TRICU</name>
<protein>
    <submittedName>
        <fullName evidence="1">Uncharacterized protein</fullName>
    </submittedName>
</protein>
<reference evidence="1" key="1">
    <citation type="submission" date="2020-07" db="EMBL/GenBank/DDBJ databases">
        <title>Multicomponent nature underlies the extraordinary mechanical properties of spider dragline silk.</title>
        <authorList>
            <person name="Kono N."/>
            <person name="Nakamura H."/>
            <person name="Mori M."/>
            <person name="Yoshida Y."/>
            <person name="Ohtoshi R."/>
            <person name="Malay A.D."/>
            <person name="Moran D.A.P."/>
            <person name="Tomita M."/>
            <person name="Numata K."/>
            <person name="Arakawa K."/>
        </authorList>
    </citation>
    <scope>NUCLEOTIDE SEQUENCE</scope>
</reference>